<evidence type="ECO:0000256" key="8">
    <source>
        <dbReference type="ARBA" id="ARBA00022771"/>
    </source>
</evidence>
<dbReference type="InterPro" id="IPR001841">
    <property type="entry name" value="Znf_RING"/>
</dbReference>
<feature type="region of interest" description="Disordered" evidence="15">
    <location>
        <begin position="264"/>
        <end position="290"/>
    </location>
</feature>
<keyword evidence="9" id="KW-0833">Ubl conjugation pathway</keyword>
<dbReference type="PANTHER" id="PTHR13198">
    <property type="entry name" value="RING FINGER PROTEIN 25"/>
    <property type="match status" value="1"/>
</dbReference>
<evidence type="ECO:0000256" key="13">
    <source>
        <dbReference type="ARBA" id="ARBA00075535"/>
    </source>
</evidence>
<dbReference type="GO" id="GO:0005737">
    <property type="term" value="C:cytoplasm"/>
    <property type="evidence" value="ECO:0007669"/>
    <property type="project" value="UniProtKB-SubCell"/>
</dbReference>
<dbReference type="GeneID" id="109487174"/>
<keyword evidence="7" id="KW-0479">Metal-binding</keyword>
<dbReference type="GO" id="GO:0005634">
    <property type="term" value="C:nucleus"/>
    <property type="evidence" value="ECO:0007669"/>
    <property type="project" value="TreeGrafter"/>
</dbReference>
<dbReference type="SMART" id="SM00184">
    <property type="entry name" value="RING"/>
    <property type="match status" value="1"/>
</dbReference>
<evidence type="ECO:0000259" key="16">
    <source>
        <dbReference type="PROSITE" id="PS50089"/>
    </source>
</evidence>
<evidence type="ECO:0000256" key="10">
    <source>
        <dbReference type="ARBA" id="ARBA00022833"/>
    </source>
</evidence>
<dbReference type="RefSeq" id="XP_019646719.1">
    <property type="nucleotide sequence ID" value="XM_019791160.1"/>
</dbReference>
<keyword evidence="8 14" id="KW-0863">Zinc-finger</keyword>
<evidence type="ECO:0000313" key="19">
    <source>
        <dbReference type="RefSeq" id="XP_019646719.1"/>
    </source>
</evidence>
<evidence type="ECO:0000256" key="4">
    <source>
        <dbReference type="ARBA" id="ARBA00012483"/>
    </source>
</evidence>
<evidence type="ECO:0000256" key="1">
    <source>
        <dbReference type="ARBA" id="ARBA00000900"/>
    </source>
</evidence>
<feature type="region of interest" description="Disordered" evidence="15">
    <location>
        <begin position="320"/>
        <end position="707"/>
    </location>
</feature>
<feature type="compositionally biased region" description="Basic and acidic residues" evidence="15">
    <location>
        <begin position="349"/>
        <end position="364"/>
    </location>
</feature>
<sequence>MAECLPECMENSTLQVELEILESIYLDELQVEHDDSGNPRRVEITLHPATADNVEAQFVRLTLSIILPKQYPQELPSLTIQNPRGLSEQQVNSLYKSLQHLAQERQGESMLYEIIELAKDSLTHNNLPSCECAICLYPFHEMDDFTKTECYHYFHCHCLGRYIQHTLDQEPEVTGPVDPGRVETPQNEVVCPMCREPISYDLAGLLSAKPPAINEDKYKPDKAMIKWQADMAKVYKKQQSKGGIIDIEAEKNKFFIKLEAPRREGDSTSDVVSVGTEESQEDPTGGELQAGIGVMATVKTEGISKAGNGEMGATGMGIAETTRLSDRKPQSAGSVPRDEDGKRRGIPGEMEKGQQRRHEGERKVRSAGRGAGRYQARRHSPREGWRDRSKGGERRQYREGRRSPGDGQKMREQDRGGRKSPGDVEKVREQQKKGNEETKLTGKQGVNNERAMKRDGQRPYPPRKGDSRKDDDFDKPEQSIASVADSKGSEQSTRSDKRRDEVRSHPSRSEEPRHGEEAGKKHIKGKGISTRDSRQSQAKSISASDSSQQQEGKKSYQNGFPELRNENRSITSTSSEHCSDRYHNQQYKSREGDHPKKTSNRPRQQDWQRRNRRQQDGRRTDETKKGYDSNKVVDKKQTKPPQMGSRNEKEDRKLNKSDHSAAIEVQSDVRTVSNDKRHDPKPRGPPPGFEKVKKSFTRPPPGFDDFR</sequence>
<dbReference type="PROSITE" id="PS50089">
    <property type="entry name" value="ZF_RING_2"/>
    <property type="match status" value="1"/>
</dbReference>
<dbReference type="Pfam" id="PF00097">
    <property type="entry name" value="zf-C3HC4"/>
    <property type="match status" value="1"/>
</dbReference>
<dbReference type="FunFam" id="3.30.40.10:FF:000215">
    <property type="entry name" value="E3 ubiquitin-protein ligase RNF25"/>
    <property type="match status" value="1"/>
</dbReference>
<evidence type="ECO:0000256" key="3">
    <source>
        <dbReference type="ARBA" id="ARBA00004906"/>
    </source>
</evidence>
<evidence type="ECO:0000256" key="5">
    <source>
        <dbReference type="ARBA" id="ARBA00022490"/>
    </source>
</evidence>
<dbReference type="Pfam" id="PF05773">
    <property type="entry name" value="RWD"/>
    <property type="match status" value="1"/>
</dbReference>
<evidence type="ECO:0000259" key="17">
    <source>
        <dbReference type="PROSITE" id="PS50908"/>
    </source>
</evidence>
<dbReference type="SUPFAM" id="SSF57850">
    <property type="entry name" value="RING/U-box"/>
    <property type="match status" value="1"/>
</dbReference>
<dbReference type="FunFam" id="3.10.110.10:FF:000052">
    <property type="entry name" value="Putative e3 ubiquitin-protein ligase rnf25"/>
    <property type="match status" value="1"/>
</dbReference>
<dbReference type="SMART" id="SM00591">
    <property type="entry name" value="RWD"/>
    <property type="match status" value="1"/>
</dbReference>
<feature type="compositionally biased region" description="Basic and acidic residues" evidence="15">
    <location>
        <begin position="646"/>
        <end position="661"/>
    </location>
</feature>
<keyword evidence="10" id="KW-0862">Zinc</keyword>
<dbReference type="OrthoDB" id="432311at2759"/>
<dbReference type="CDD" id="cd16470">
    <property type="entry name" value="RING-H2_RNF25"/>
    <property type="match status" value="1"/>
</dbReference>
<comment type="similarity">
    <text evidence="11">Belongs to the RNF25 family.</text>
</comment>
<keyword evidence="5" id="KW-0963">Cytoplasm</keyword>
<dbReference type="PROSITE" id="PS50908">
    <property type="entry name" value="RWD"/>
    <property type="match status" value="1"/>
</dbReference>
<comment type="catalytic activity">
    <reaction evidence="1">
        <text>S-ubiquitinyl-[E2 ubiquitin-conjugating enzyme]-L-cysteine + [acceptor protein]-L-lysine = [E2 ubiquitin-conjugating enzyme]-L-cysteine + N(6)-ubiquitinyl-[acceptor protein]-L-lysine.</text>
        <dbReference type="EC" id="2.3.2.27"/>
    </reaction>
</comment>
<feature type="compositionally biased region" description="Pro residues" evidence="15">
    <location>
        <begin position="698"/>
        <end position="707"/>
    </location>
</feature>
<dbReference type="GO" id="GO:0061630">
    <property type="term" value="F:ubiquitin protein ligase activity"/>
    <property type="evidence" value="ECO:0007669"/>
    <property type="project" value="UniProtKB-EC"/>
</dbReference>
<dbReference type="InterPro" id="IPR018957">
    <property type="entry name" value="Znf_C3HC4_RING-type"/>
</dbReference>
<organism evidence="18 19">
    <name type="scientific">Branchiostoma belcheri</name>
    <name type="common">Amphioxus</name>
    <dbReference type="NCBI Taxonomy" id="7741"/>
    <lineage>
        <taxon>Eukaryota</taxon>
        <taxon>Metazoa</taxon>
        <taxon>Chordata</taxon>
        <taxon>Cephalochordata</taxon>
        <taxon>Leptocardii</taxon>
        <taxon>Amphioxiformes</taxon>
        <taxon>Branchiostomatidae</taxon>
        <taxon>Branchiostoma</taxon>
    </lineage>
</organism>
<feature type="compositionally biased region" description="Basic and acidic residues" evidence="15">
    <location>
        <begin position="673"/>
        <end position="682"/>
    </location>
</feature>
<feature type="compositionally biased region" description="Basic and acidic residues" evidence="15">
    <location>
        <begin position="603"/>
        <end position="637"/>
    </location>
</feature>
<reference evidence="19" key="1">
    <citation type="submission" date="2025-08" db="UniProtKB">
        <authorList>
            <consortium name="RefSeq"/>
        </authorList>
    </citation>
    <scope>IDENTIFICATION</scope>
    <source>
        <tissue evidence="19">Gonad</tissue>
    </source>
</reference>
<comment type="subcellular location">
    <subcellularLocation>
        <location evidence="2">Cytoplasm</location>
    </subcellularLocation>
</comment>
<dbReference type="GO" id="GO:0016567">
    <property type="term" value="P:protein ubiquitination"/>
    <property type="evidence" value="ECO:0007669"/>
    <property type="project" value="TreeGrafter"/>
</dbReference>
<evidence type="ECO:0000256" key="7">
    <source>
        <dbReference type="ARBA" id="ARBA00022723"/>
    </source>
</evidence>
<feature type="compositionally biased region" description="Basic and acidic residues" evidence="15">
    <location>
        <begin position="381"/>
        <end position="440"/>
    </location>
</feature>
<evidence type="ECO:0000256" key="12">
    <source>
        <dbReference type="ARBA" id="ARBA00067354"/>
    </source>
</evidence>
<dbReference type="SUPFAM" id="SSF54495">
    <property type="entry name" value="UBC-like"/>
    <property type="match status" value="1"/>
</dbReference>
<accession>A0A6P5AKE7</accession>
<dbReference type="Gene3D" id="3.10.110.10">
    <property type="entry name" value="Ubiquitin Conjugating Enzyme"/>
    <property type="match status" value="1"/>
</dbReference>
<dbReference type="InterPro" id="IPR006575">
    <property type="entry name" value="RWD_dom"/>
</dbReference>
<dbReference type="InterPro" id="IPR039133">
    <property type="entry name" value="RNF25"/>
</dbReference>
<proteinExistence type="inferred from homology"/>
<dbReference type="InterPro" id="IPR013083">
    <property type="entry name" value="Znf_RING/FYVE/PHD"/>
</dbReference>
<keyword evidence="18" id="KW-1185">Reference proteome</keyword>
<dbReference type="CDD" id="cd23818">
    <property type="entry name" value="RWD_RNF25"/>
    <property type="match status" value="1"/>
</dbReference>
<feature type="compositionally biased region" description="Basic and acidic residues" evidence="15">
    <location>
        <begin position="450"/>
        <end position="477"/>
    </location>
</feature>
<evidence type="ECO:0000256" key="2">
    <source>
        <dbReference type="ARBA" id="ARBA00004496"/>
    </source>
</evidence>
<feature type="compositionally biased region" description="Basic and acidic residues" evidence="15">
    <location>
        <begin position="493"/>
        <end position="520"/>
    </location>
</feature>
<feature type="domain" description="RING-type" evidence="16">
    <location>
        <begin position="132"/>
        <end position="195"/>
    </location>
</feature>
<dbReference type="AlphaFoldDB" id="A0A6P5AKE7"/>
<dbReference type="Proteomes" id="UP000515135">
    <property type="component" value="Unplaced"/>
</dbReference>
<dbReference type="InterPro" id="IPR016135">
    <property type="entry name" value="UBQ-conjugating_enzyme/RWD"/>
</dbReference>
<dbReference type="Gene3D" id="3.30.40.10">
    <property type="entry name" value="Zinc/RING finger domain, C3HC4 (zinc finger)"/>
    <property type="match status" value="1"/>
</dbReference>
<name>A0A6P5AKE7_BRABE</name>
<feature type="compositionally biased region" description="Low complexity" evidence="15">
    <location>
        <begin position="535"/>
        <end position="550"/>
    </location>
</feature>
<evidence type="ECO:0000256" key="6">
    <source>
        <dbReference type="ARBA" id="ARBA00022679"/>
    </source>
</evidence>
<protein>
    <recommendedName>
        <fullName evidence="12">E3 ubiquitin-protein ligase RNF25</fullName>
        <ecNumber evidence="4">2.3.2.27</ecNumber>
    </recommendedName>
    <alternativeName>
        <fullName evidence="13">RING finger protein 25</fullName>
    </alternativeName>
</protein>
<evidence type="ECO:0000256" key="9">
    <source>
        <dbReference type="ARBA" id="ARBA00022786"/>
    </source>
</evidence>
<feature type="domain" description="RWD" evidence="17">
    <location>
        <begin position="16"/>
        <end position="125"/>
    </location>
</feature>
<evidence type="ECO:0000256" key="15">
    <source>
        <dbReference type="SAM" id="MobiDB-lite"/>
    </source>
</evidence>
<gene>
    <name evidence="19" type="primary">LOC109487174</name>
</gene>
<dbReference type="KEGG" id="bbel:109487174"/>
<keyword evidence="6" id="KW-0808">Transferase</keyword>
<evidence type="ECO:0000256" key="14">
    <source>
        <dbReference type="PROSITE-ProRule" id="PRU00175"/>
    </source>
</evidence>
<dbReference type="EC" id="2.3.2.27" evidence="4"/>
<evidence type="ECO:0000313" key="18">
    <source>
        <dbReference type="Proteomes" id="UP000515135"/>
    </source>
</evidence>
<comment type="pathway">
    <text evidence="3">Protein modification; protein ubiquitination.</text>
</comment>
<dbReference type="GO" id="GO:0008270">
    <property type="term" value="F:zinc ion binding"/>
    <property type="evidence" value="ECO:0007669"/>
    <property type="project" value="UniProtKB-KW"/>
</dbReference>
<feature type="compositionally biased region" description="Basic and acidic residues" evidence="15">
    <location>
        <begin position="577"/>
        <end position="596"/>
    </location>
</feature>
<evidence type="ECO:0000256" key="11">
    <source>
        <dbReference type="ARBA" id="ARBA00060737"/>
    </source>
</evidence>
<dbReference type="PANTHER" id="PTHR13198:SF4">
    <property type="entry name" value="E3 UBIQUITIN-PROTEIN LIGASE RNF25"/>
    <property type="match status" value="1"/>
</dbReference>